<comment type="caution">
    <text evidence="2">The sequence shown here is derived from an EMBL/GenBank/DDBJ whole genome shotgun (WGS) entry which is preliminary data.</text>
</comment>
<keyword evidence="3" id="KW-1185">Reference proteome</keyword>
<dbReference type="GO" id="GO:0016787">
    <property type="term" value="F:hydrolase activity"/>
    <property type="evidence" value="ECO:0007669"/>
    <property type="project" value="InterPro"/>
</dbReference>
<dbReference type="InterPro" id="IPR051693">
    <property type="entry name" value="UPF0046_metallophosphoest"/>
</dbReference>
<dbReference type="SUPFAM" id="SSF56300">
    <property type="entry name" value="Metallo-dependent phosphatases"/>
    <property type="match status" value="1"/>
</dbReference>
<gene>
    <name evidence="2" type="ORF">GQ602_002217</name>
</gene>
<dbReference type="InterPro" id="IPR029052">
    <property type="entry name" value="Metallo-depent_PP-like"/>
</dbReference>
<dbReference type="CDD" id="cd07379">
    <property type="entry name" value="MPP_239FB"/>
    <property type="match status" value="1"/>
</dbReference>
<proteinExistence type="predicted"/>
<reference evidence="2 3" key="1">
    <citation type="journal article" date="2020" name="G3 (Bethesda)">
        <title>Genetic Underpinnings of Host Manipulation by Ophiocordyceps as Revealed by Comparative Transcriptomics.</title>
        <authorList>
            <person name="Will I."/>
            <person name="Das B."/>
            <person name="Trinh T."/>
            <person name="Brachmann A."/>
            <person name="Ohm R.A."/>
            <person name="de Bekker C."/>
        </authorList>
    </citation>
    <scope>NUCLEOTIDE SEQUENCE [LARGE SCALE GENOMIC DNA]</scope>
    <source>
        <strain evidence="2 3">EC05</strain>
    </source>
</reference>
<dbReference type="Pfam" id="PF00149">
    <property type="entry name" value="Metallophos"/>
    <property type="match status" value="1"/>
</dbReference>
<evidence type="ECO:0000259" key="1">
    <source>
        <dbReference type="Pfam" id="PF00149"/>
    </source>
</evidence>
<protein>
    <submittedName>
        <fullName evidence="2">Ser/Thr protein phosphatase</fullName>
    </submittedName>
</protein>
<evidence type="ECO:0000313" key="2">
    <source>
        <dbReference type="EMBL" id="KAF4591918.1"/>
    </source>
</evidence>
<dbReference type="PANTHER" id="PTHR12905:SF16">
    <property type="entry name" value="SER_THR PROTEIN PHOSPHATASE FAMILY PROTEIN (AFU_ORTHOLOGUE AFUA_1G06000)"/>
    <property type="match status" value="1"/>
</dbReference>
<dbReference type="AlphaFoldDB" id="A0A8H4Q9X4"/>
<dbReference type="OrthoDB" id="630188at2759"/>
<dbReference type="PANTHER" id="PTHR12905">
    <property type="entry name" value="METALLOPHOSPHOESTERASE"/>
    <property type="match status" value="1"/>
</dbReference>
<evidence type="ECO:0000313" key="3">
    <source>
        <dbReference type="Proteomes" id="UP000562929"/>
    </source>
</evidence>
<organism evidence="2 3">
    <name type="scientific">Ophiocordyceps camponoti-floridani</name>
    <dbReference type="NCBI Taxonomy" id="2030778"/>
    <lineage>
        <taxon>Eukaryota</taxon>
        <taxon>Fungi</taxon>
        <taxon>Dikarya</taxon>
        <taxon>Ascomycota</taxon>
        <taxon>Pezizomycotina</taxon>
        <taxon>Sordariomycetes</taxon>
        <taxon>Hypocreomycetidae</taxon>
        <taxon>Hypocreales</taxon>
        <taxon>Ophiocordycipitaceae</taxon>
        <taxon>Ophiocordyceps</taxon>
    </lineage>
</organism>
<dbReference type="Proteomes" id="UP000562929">
    <property type="component" value="Unassembled WGS sequence"/>
</dbReference>
<sequence length="299" mass="32738">MALRTTRIVCVSDTHNCAASLKLPRGDVLIHAGDLTNQGSHSELSRAVSWLEDADFEAKIVIVGNHDITLDTRFYDEHGSVFHNQRPESSVNCRALLTGSPSITFLEHESAKIRLKSSDGPHTEFTVFGSPFSPRRGLWAFGYDADSQPPPSLWDTIAPGTDIVVTHTPPRTHRDLSDDGRVAGGCEALRRALWRVRPRLAVCGHIHRGRGAEHVVWGSSDDEAFAEKLTRAWNDPGAGTNKLSLINLTTGPHDASSKMEDETCIVNAAVMKSKHPHVGGKQFHRPIVVDVDLPVWADG</sequence>
<dbReference type="EMBL" id="JAACLJ010000002">
    <property type="protein sequence ID" value="KAF4591918.1"/>
    <property type="molecule type" value="Genomic_DNA"/>
</dbReference>
<accession>A0A8H4Q9X4</accession>
<feature type="domain" description="Calcineurin-like phosphoesterase" evidence="1">
    <location>
        <begin position="7"/>
        <end position="208"/>
    </location>
</feature>
<dbReference type="InterPro" id="IPR004843">
    <property type="entry name" value="Calcineurin-like_PHP"/>
</dbReference>
<name>A0A8H4Q9X4_9HYPO</name>
<dbReference type="Gene3D" id="3.60.21.10">
    <property type="match status" value="1"/>
</dbReference>